<feature type="signal peptide" evidence="1">
    <location>
        <begin position="1"/>
        <end position="18"/>
    </location>
</feature>
<evidence type="ECO:0000313" key="5">
    <source>
        <dbReference type="WBParaSite" id="EVEC_0000350901-mRNA-1"/>
    </source>
</evidence>
<keyword evidence="1" id="KW-0732">Signal</keyword>
<protein>
    <submittedName>
        <fullName evidence="5">C6 domain-containing protein</fullName>
    </submittedName>
</protein>
<reference evidence="3 4" key="2">
    <citation type="submission" date="2018-10" db="EMBL/GenBank/DDBJ databases">
        <authorList>
            <consortium name="Pathogen Informatics"/>
        </authorList>
    </citation>
    <scope>NUCLEOTIDE SEQUENCE [LARGE SCALE GENOMIC DNA]</scope>
</reference>
<feature type="domain" description="C6" evidence="2">
    <location>
        <begin position="30"/>
        <end position="113"/>
    </location>
</feature>
<dbReference type="InterPro" id="IPR002601">
    <property type="entry name" value="C6_domain"/>
</dbReference>
<reference evidence="5" key="1">
    <citation type="submission" date="2017-02" db="UniProtKB">
        <authorList>
            <consortium name="WormBaseParasite"/>
        </authorList>
    </citation>
    <scope>IDENTIFICATION</scope>
</reference>
<accession>A0A0N4V0Q9</accession>
<dbReference type="Proteomes" id="UP000274131">
    <property type="component" value="Unassembled WGS sequence"/>
</dbReference>
<evidence type="ECO:0000256" key="1">
    <source>
        <dbReference type="SAM" id="SignalP"/>
    </source>
</evidence>
<evidence type="ECO:0000313" key="4">
    <source>
        <dbReference type="Proteomes" id="UP000274131"/>
    </source>
</evidence>
<gene>
    <name evidence="3" type="ORF">EVEC_LOCUS3217</name>
</gene>
<dbReference type="AlphaFoldDB" id="A0A0N4V0Q9"/>
<feature type="chain" id="PRO_5043122597" evidence="1">
    <location>
        <begin position="19"/>
        <end position="120"/>
    </location>
</feature>
<keyword evidence="4" id="KW-1185">Reference proteome</keyword>
<proteinExistence type="predicted"/>
<dbReference type="Pfam" id="PF01681">
    <property type="entry name" value="C6"/>
    <property type="match status" value="1"/>
</dbReference>
<dbReference type="EMBL" id="UXUI01007534">
    <property type="protein sequence ID" value="VDD88074.1"/>
    <property type="molecule type" value="Genomic_DNA"/>
</dbReference>
<organism evidence="5">
    <name type="scientific">Enterobius vermicularis</name>
    <name type="common">Human pinworm</name>
    <dbReference type="NCBI Taxonomy" id="51028"/>
    <lineage>
        <taxon>Eukaryota</taxon>
        <taxon>Metazoa</taxon>
        <taxon>Ecdysozoa</taxon>
        <taxon>Nematoda</taxon>
        <taxon>Chromadorea</taxon>
        <taxon>Rhabditida</taxon>
        <taxon>Spirurina</taxon>
        <taxon>Oxyuridomorpha</taxon>
        <taxon>Oxyuroidea</taxon>
        <taxon>Oxyuridae</taxon>
        <taxon>Enterobius</taxon>
    </lineage>
</organism>
<name>A0A0N4V0Q9_ENTVE</name>
<evidence type="ECO:0000259" key="2">
    <source>
        <dbReference type="Pfam" id="PF01681"/>
    </source>
</evidence>
<sequence length="120" mass="13442">MDKFIKLVCLLLAYRVSDLRFSACTLCYDITVAPVGDTNRIDVDYTIVRDTSEGCDEILFTCFSRKDANHVYIQSPAGEVYGDDNGTVTLILNCSNDRQWITLGGRNITTLTCSTTKRKN</sequence>
<evidence type="ECO:0000313" key="3">
    <source>
        <dbReference type="EMBL" id="VDD88074.1"/>
    </source>
</evidence>
<dbReference type="WBParaSite" id="EVEC_0000350901-mRNA-1">
    <property type="protein sequence ID" value="EVEC_0000350901-mRNA-1"/>
    <property type="gene ID" value="EVEC_0000350901"/>
</dbReference>